<dbReference type="Proteomes" id="UP000551563">
    <property type="component" value="Unassembled WGS sequence"/>
</dbReference>
<evidence type="ECO:0000313" key="1">
    <source>
        <dbReference type="EMBL" id="HHV66542.1"/>
    </source>
</evidence>
<name>A0A7V6P8T7_9HYPH</name>
<gene>
    <name evidence="1" type="ORF">GXX48_02670</name>
</gene>
<reference evidence="1 2" key="1">
    <citation type="journal article" date="2020" name="Biotechnol. Biofuels">
        <title>New insights from the biogas microbiome by comprehensive genome-resolved metagenomics of nearly 1600 species originating from multiple anaerobic digesters.</title>
        <authorList>
            <person name="Campanaro S."/>
            <person name="Treu L."/>
            <person name="Rodriguez-R L.M."/>
            <person name="Kovalovszki A."/>
            <person name="Ziels R.M."/>
            <person name="Maus I."/>
            <person name="Zhu X."/>
            <person name="Kougias P.G."/>
            <person name="Basile A."/>
            <person name="Luo G."/>
            <person name="Schluter A."/>
            <person name="Konstantinidis K.T."/>
            <person name="Angelidaki I."/>
        </authorList>
    </citation>
    <scope>NUCLEOTIDE SEQUENCE [LARGE SCALE GENOMIC DNA]</scope>
    <source>
        <strain evidence="1">AS04akNAM_66</strain>
    </source>
</reference>
<dbReference type="AlphaFoldDB" id="A0A7V6P8T7"/>
<accession>A0A7V6P8T7</accession>
<dbReference type="EMBL" id="DUMN01000088">
    <property type="protein sequence ID" value="HHV66542.1"/>
    <property type="molecule type" value="Genomic_DNA"/>
</dbReference>
<sequence>MSRYYINLFNQGRTDAGAVIGYDPPLRTFFLQGFISEESDFEEPEIWLGTVLEEFPTLECLVEEARSRGYEIGQLKRDDVISMLAEAGHKHEPTIWERLGLII</sequence>
<proteinExistence type="predicted"/>
<comment type="caution">
    <text evidence="1">The sequence shown here is derived from an EMBL/GenBank/DDBJ whole genome shotgun (WGS) entry which is preliminary data.</text>
</comment>
<organism evidence="1 2">
    <name type="scientific">Brucella intermedia</name>
    <dbReference type="NCBI Taxonomy" id="94625"/>
    <lineage>
        <taxon>Bacteria</taxon>
        <taxon>Pseudomonadati</taxon>
        <taxon>Pseudomonadota</taxon>
        <taxon>Alphaproteobacteria</taxon>
        <taxon>Hyphomicrobiales</taxon>
        <taxon>Brucellaceae</taxon>
        <taxon>Brucella/Ochrobactrum group</taxon>
        <taxon>Brucella</taxon>
    </lineage>
</organism>
<evidence type="ECO:0000313" key="2">
    <source>
        <dbReference type="Proteomes" id="UP000551563"/>
    </source>
</evidence>
<protein>
    <submittedName>
        <fullName evidence="1">Uncharacterized protein</fullName>
    </submittedName>
</protein>